<proteinExistence type="predicted"/>
<dbReference type="SMART" id="SM00987">
    <property type="entry name" value="UreE_C"/>
    <property type="match status" value="1"/>
</dbReference>
<dbReference type="Pfam" id="PF03167">
    <property type="entry name" value="UDG"/>
    <property type="match status" value="1"/>
</dbReference>
<dbReference type="EMBL" id="BAAAZE010000007">
    <property type="protein sequence ID" value="GAA4018701.1"/>
    <property type="molecule type" value="Genomic_DNA"/>
</dbReference>
<name>A0ABP7SZC1_9BURK</name>
<dbReference type="InterPro" id="IPR036895">
    <property type="entry name" value="Uracil-DNA_glycosylase-like_sf"/>
</dbReference>
<dbReference type="CDD" id="cd10032">
    <property type="entry name" value="UDG-F6_HDG"/>
    <property type="match status" value="1"/>
</dbReference>
<dbReference type="SUPFAM" id="SSF52141">
    <property type="entry name" value="Uracil-DNA glycosylase-like"/>
    <property type="match status" value="1"/>
</dbReference>
<evidence type="ECO:0000313" key="2">
    <source>
        <dbReference type="EMBL" id="GAA4018701.1"/>
    </source>
</evidence>
<dbReference type="NCBIfam" id="TIGR04274">
    <property type="entry name" value="hypoxanDNAglyco"/>
    <property type="match status" value="1"/>
</dbReference>
<dbReference type="Proteomes" id="UP001501353">
    <property type="component" value="Unassembled WGS sequence"/>
</dbReference>
<dbReference type="Gene3D" id="3.40.470.10">
    <property type="entry name" value="Uracil-DNA glycosylase-like domain"/>
    <property type="match status" value="1"/>
</dbReference>
<keyword evidence="3" id="KW-1185">Reference proteome</keyword>
<comment type="caution">
    <text evidence="2">The sequence shown here is derived from an EMBL/GenBank/DDBJ whole genome shotgun (WGS) entry which is preliminary data.</text>
</comment>
<feature type="domain" description="Uracil-DNA glycosylase-like" evidence="1">
    <location>
        <begin position="14"/>
        <end position="164"/>
    </location>
</feature>
<dbReference type="InterPro" id="IPR026353">
    <property type="entry name" value="Hypoxan-DNA_Glyclase"/>
</dbReference>
<organism evidence="2 3">
    <name type="scientific">Actimicrobium antarcticum</name>
    <dbReference type="NCBI Taxonomy" id="1051899"/>
    <lineage>
        <taxon>Bacteria</taxon>
        <taxon>Pseudomonadati</taxon>
        <taxon>Pseudomonadota</taxon>
        <taxon>Betaproteobacteria</taxon>
        <taxon>Burkholderiales</taxon>
        <taxon>Oxalobacteraceae</taxon>
        <taxon>Actimicrobium</taxon>
    </lineage>
</organism>
<reference evidence="3" key="1">
    <citation type="journal article" date="2019" name="Int. J. Syst. Evol. Microbiol.">
        <title>The Global Catalogue of Microorganisms (GCM) 10K type strain sequencing project: providing services to taxonomists for standard genome sequencing and annotation.</title>
        <authorList>
            <consortium name="The Broad Institute Genomics Platform"/>
            <consortium name="The Broad Institute Genome Sequencing Center for Infectious Disease"/>
            <person name="Wu L."/>
            <person name="Ma J."/>
        </authorList>
    </citation>
    <scope>NUCLEOTIDE SEQUENCE [LARGE SCALE GENOMIC DNA]</scope>
    <source>
        <strain evidence="3">JCM 16673</strain>
    </source>
</reference>
<gene>
    <name evidence="2" type="ORF">GCM10022212_13330</name>
</gene>
<protein>
    <submittedName>
        <fullName evidence="2">DNA-deoxyinosine glycosylase</fullName>
    </submittedName>
</protein>
<dbReference type="SMART" id="SM00986">
    <property type="entry name" value="UDG"/>
    <property type="match status" value="1"/>
</dbReference>
<evidence type="ECO:0000313" key="3">
    <source>
        <dbReference type="Proteomes" id="UP001501353"/>
    </source>
</evidence>
<dbReference type="InterPro" id="IPR005122">
    <property type="entry name" value="Uracil-DNA_glycosylase-like"/>
</dbReference>
<dbReference type="RefSeq" id="WP_344762494.1">
    <property type="nucleotide sequence ID" value="NZ_BAAAZE010000007.1"/>
</dbReference>
<accession>A0ABP7SZC1</accession>
<sequence length="165" mass="18254">MTNHDDINLPGGLAPVFDSATRILILGSFPGVASLAAGQYYAHPRNQFWPLLSAVLELPLADLPYPERLQQLRFLGIGLWDVIDACERRGSLDSAIRHARSSDLARLRRDCPQLHRVCFNGKTSGKFAPWFAGTCINTLILPSSSPAYAQMGFAQKLDYWRGIIA</sequence>
<evidence type="ECO:0000259" key="1">
    <source>
        <dbReference type="SMART" id="SM00986"/>
    </source>
</evidence>